<dbReference type="InterPro" id="IPR001431">
    <property type="entry name" value="Pept_M16_Zn_BS"/>
</dbReference>
<dbReference type="SUPFAM" id="SSF63411">
    <property type="entry name" value="LuxS/MPP-like metallohydrolase"/>
    <property type="match status" value="2"/>
</dbReference>
<dbReference type="RefSeq" id="WP_096828293.1">
    <property type="nucleotide sequence ID" value="NZ_NXIB02000031.1"/>
</dbReference>
<organism evidence="5 6">
    <name type="scientific">Tychonema bourrellyi FEM_GT703</name>
    <dbReference type="NCBI Taxonomy" id="2040638"/>
    <lineage>
        <taxon>Bacteria</taxon>
        <taxon>Bacillati</taxon>
        <taxon>Cyanobacteriota</taxon>
        <taxon>Cyanophyceae</taxon>
        <taxon>Oscillatoriophycideae</taxon>
        <taxon>Oscillatoriales</taxon>
        <taxon>Microcoleaceae</taxon>
        <taxon>Tychonema</taxon>
    </lineage>
</organism>
<dbReference type="Proteomes" id="UP000226442">
    <property type="component" value="Unassembled WGS sequence"/>
</dbReference>
<comment type="caution">
    <text evidence="5">The sequence shown here is derived from an EMBL/GenBank/DDBJ whole genome shotgun (WGS) entry which is preliminary data.</text>
</comment>
<dbReference type="PANTHER" id="PTHR11851">
    <property type="entry name" value="METALLOPROTEASE"/>
    <property type="match status" value="1"/>
</dbReference>
<gene>
    <name evidence="5" type="ORF">CP500_007245</name>
</gene>
<reference evidence="5" key="1">
    <citation type="submission" date="2017-10" db="EMBL/GenBank/DDBJ databases">
        <title>Draft genome sequence of the planktic cyanobacteria Tychonema bourrellyi isolated from alpine lentic freshwater.</title>
        <authorList>
            <person name="Tett A."/>
            <person name="Armanini F."/>
            <person name="Asnicar F."/>
            <person name="Boscaini A."/>
            <person name="Pasolli E."/>
            <person name="Zolfo M."/>
            <person name="Donati C."/>
            <person name="Salmaso N."/>
            <person name="Segata N."/>
        </authorList>
    </citation>
    <scope>NUCLEOTIDE SEQUENCE</scope>
    <source>
        <strain evidence="5">FEM_GT703</strain>
    </source>
</reference>
<dbReference type="AlphaFoldDB" id="A0A2G4F2T8"/>
<protein>
    <submittedName>
        <fullName evidence="5">Insulinase family protein</fullName>
    </submittedName>
</protein>
<dbReference type="Pfam" id="PF00675">
    <property type="entry name" value="Peptidase_M16"/>
    <property type="match status" value="1"/>
</dbReference>
<dbReference type="InterPro" id="IPR011765">
    <property type="entry name" value="Pept_M16_N"/>
</dbReference>
<evidence type="ECO:0000259" key="4">
    <source>
        <dbReference type="Pfam" id="PF05193"/>
    </source>
</evidence>
<dbReference type="EMBL" id="NXIB02000031">
    <property type="protein sequence ID" value="PHX56093.1"/>
    <property type="molecule type" value="Genomic_DNA"/>
</dbReference>
<evidence type="ECO:0000256" key="2">
    <source>
        <dbReference type="RuleBase" id="RU004447"/>
    </source>
</evidence>
<evidence type="ECO:0000313" key="5">
    <source>
        <dbReference type="EMBL" id="PHX56093.1"/>
    </source>
</evidence>
<sequence>MTSTLLKPSARSPINAPTIRHFPNGLTVIAEHLPVDAVNLSIWVNLGSAVESDEINGMAHFLEHMIFKGTPSIKSGEFEAAIEQRGAVTNAATSQDYTNYYITTAPKDFAELAPLQVDVLLNASIPDDAFDRERLVVLEEIRRSEDNPGRRTYQRSVELAFESLPYRRPVLGPSSVIENLTAQQMRDFHSSRYQPSAMTAVAVGNLPVDQLIQIVADSFSAKSTAQNGNIDLAAVKIQSESQTPTYSKESPFTETIRREFVDASLQQARLMMMWRAPGFVDISETYALDVLATILGHGRTTRLVQELREDKGLVSSISVSNMTQRLGGVFSISAHLAAENLPEVEAAIIRHIRTLQTELVTDAEISRIRTQVANRFVFGNETPSDRASLYGYYQSMVGDIAPALNYTACIQALTPTQLRDAAVKYLSPDAIGVVVIRPS</sequence>
<dbReference type="InterPro" id="IPR011249">
    <property type="entry name" value="Metalloenz_LuxS/M16"/>
</dbReference>
<accession>A0A2G4F2T8</accession>
<evidence type="ECO:0000256" key="1">
    <source>
        <dbReference type="ARBA" id="ARBA00007261"/>
    </source>
</evidence>
<evidence type="ECO:0000313" key="6">
    <source>
        <dbReference type="Proteomes" id="UP000226442"/>
    </source>
</evidence>
<feature type="domain" description="Peptidase M16 N-terminal" evidence="3">
    <location>
        <begin position="28"/>
        <end position="173"/>
    </location>
</feature>
<dbReference type="InterPro" id="IPR050361">
    <property type="entry name" value="MPP/UQCRC_Complex"/>
</dbReference>
<evidence type="ECO:0000259" key="3">
    <source>
        <dbReference type="Pfam" id="PF00675"/>
    </source>
</evidence>
<proteinExistence type="inferred from homology"/>
<dbReference type="OrthoDB" id="9811314at2"/>
<comment type="similarity">
    <text evidence="1 2">Belongs to the peptidase M16 family.</text>
</comment>
<dbReference type="GO" id="GO:0046872">
    <property type="term" value="F:metal ion binding"/>
    <property type="evidence" value="ECO:0007669"/>
    <property type="project" value="InterPro"/>
</dbReference>
<keyword evidence="6" id="KW-1185">Reference proteome</keyword>
<dbReference type="Pfam" id="PF05193">
    <property type="entry name" value="Peptidase_M16_C"/>
    <property type="match status" value="1"/>
</dbReference>
<dbReference type="PANTHER" id="PTHR11851:SF49">
    <property type="entry name" value="MITOCHONDRIAL-PROCESSING PEPTIDASE SUBUNIT ALPHA"/>
    <property type="match status" value="1"/>
</dbReference>
<dbReference type="GO" id="GO:0004222">
    <property type="term" value="F:metalloendopeptidase activity"/>
    <property type="evidence" value="ECO:0007669"/>
    <property type="project" value="InterPro"/>
</dbReference>
<name>A0A2G4F2T8_9CYAN</name>
<dbReference type="Gene3D" id="3.30.830.10">
    <property type="entry name" value="Metalloenzyme, LuxS/M16 peptidase-like"/>
    <property type="match status" value="2"/>
</dbReference>
<feature type="domain" description="Peptidase M16 C-terminal" evidence="4">
    <location>
        <begin position="179"/>
        <end position="371"/>
    </location>
</feature>
<dbReference type="InterPro" id="IPR007863">
    <property type="entry name" value="Peptidase_M16_C"/>
</dbReference>
<dbReference type="PROSITE" id="PS00143">
    <property type="entry name" value="INSULINASE"/>
    <property type="match status" value="1"/>
</dbReference>
<dbReference type="GO" id="GO:0006508">
    <property type="term" value="P:proteolysis"/>
    <property type="evidence" value="ECO:0007669"/>
    <property type="project" value="InterPro"/>
</dbReference>